<name>A0A512NL66_9HYPH</name>
<gene>
    <name evidence="1" type="ORF">RSO01_68570</name>
</gene>
<dbReference type="AlphaFoldDB" id="A0A512NL66"/>
<reference evidence="1 2" key="1">
    <citation type="submission" date="2019-07" db="EMBL/GenBank/DDBJ databases">
        <title>Whole genome shotgun sequence of Reyranella soli NBRC 108950.</title>
        <authorList>
            <person name="Hosoyama A."/>
            <person name="Uohara A."/>
            <person name="Ohji S."/>
            <person name="Ichikawa N."/>
        </authorList>
    </citation>
    <scope>NUCLEOTIDE SEQUENCE [LARGE SCALE GENOMIC DNA]</scope>
    <source>
        <strain evidence="1 2">NBRC 108950</strain>
    </source>
</reference>
<sequence>MNGMASAIACPHRIMAQPVDGESGGHLWADRFDRNLTDFVAPQDEVVRNIVDALAIKLTRWEKQLPGARANCSVAPRPRFTNTQ</sequence>
<comment type="caution">
    <text evidence="1">The sequence shown here is derived from an EMBL/GenBank/DDBJ whole genome shotgun (WGS) entry which is preliminary data.</text>
</comment>
<evidence type="ECO:0000313" key="1">
    <source>
        <dbReference type="EMBL" id="GEP59691.1"/>
    </source>
</evidence>
<accession>A0A512NL66</accession>
<protein>
    <submittedName>
        <fullName evidence="1">Uncharacterized protein</fullName>
    </submittedName>
</protein>
<dbReference type="EMBL" id="BKAJ01000137">
    <property type="protein sequence ID" value="GEP59691.1"/>
    <property type="molecule type" value="Genomic_DNA"/>
</dbReference>
<keyword evidence="2" id="KW-1185">Reference proteome</keyword>
<proteinExistence type="predicted"/>
<dbReference type="Proteomes" id="UP000321058">
    <property type="component" value="Unassembled WGS sequence"/>
</dbReference>
<evidence type="ECO:0000313" key="2">
    <source>
        <dbReference type="Proteomes" id="UP000321058"/>
    </source>
</evidence>
<organism evidence="1 2">
    <name type="scientific">Reyranella soli</name>
    <dbReference type="NCBI Taxonomy" id="1230389"/>
    <lineage>
        <taxon>Bacteria</taxon>
        <taxon>Pseudomonadati</taxon>
        <taxon>Pseudomonadota</taxon>
        <taxon>Alphaproteobacteria</taxon>
        <taxon>Hyphomicrobiales</taxon>
        <taxon>Reyranellaceae</taxon>
        <taxon>Reyranella</taxon>
    </lineage>
</organism>